<dbReference type="PROSITE" id="PS00135">
    <property type="entry name" value="TRYPSIN_SER"/>
    <property type="match status" value="1"/>
</dbReference>
<dbReference type="InterPro" id="IPR001314">
    <property type="entry name" value="Peptidase_S1A"/>
</dbReference>
<keyword evidence="7 10" id="KW-1015">Disulfide bond</keyword>
<comment type="catalytic activity">
    <reaction evidence="8">
        <text>Selective cleavage of 103-Arg-|-Ser-104 and 124-Ile-|-Ile-125 bonds in Limulus clotting factor B to form activated factor B. Cleavage of -Pro-Arg-|-Xaa- bonds in synthetic substrates.</text>
        <dbReference type="EC" id="3.4.21.84"/>
    </reaction>
</comment>
<keyword evidence="3 13" id="KW-0732">Signal</keyword>
<dbReference type="EMBL" id="JARAKH010000003">
    <property type="protein sequence ID" value="KAK8405523.1"/>
    <property type="molecule type" value="Genomic_DNA"/>
</dbReference>
<evidence type="ECO:0000256" key="2">
    <source>
        <dbReference type="ARBA" id="ARBA00022670"/>
    </source>
</evidence>
<evidence type="ECO:0000256" key="8">
    <source>
        <dbReference type="ARBA" id="ARBA00052079"/>
    </source>
</evidence>
<accession>A0AAW0UZK0</accession>
<dbReference type="PROSITE" id="PS50240">
    <property type="entry name" value="TRYPSIN_DOM"/>
    <property type="match status" value="1"/>
</dbReference>
<feature type="domain" description="CUB" evidence="14">
    <location>
        <begin position="76"/>
        <end position="185"/>
    </location>
</feature>
<evidence type="ECO:0000256" key="7">
    <source>
        <dbReference type="ARBA" id="ARBA00023157"/>
    </source>
</evidence>
<feature type="disulfide bond" evidence="10">
    <location>
        <begin position="76"/>
        <end position="103"/>
    </location>
</feature>
<evidence type="ECO:0000256" key="4">
    <source>
        <dbReference type="ARBA" id="ARBA00022801"/>
    </source>
</evidence>
<dbReference type="PROSITE" id="PS01180">
    <property type="entry name" value="CUB"/>
    <property type="match status" value="1"/>
</dbReference>
<dbReference type="GO" id="GO:0006508">
    <property type="term" value="P:proteolysis"/>
    <property type="evidence" value="ECO:0007669"/>
    <property type="project" value="UniProtKB-KW"/>
</dbReference>
<dbReference type="InterPro" id="IPR018114">
    <property type="entry name" value="TRYPSIN_HIS"/>
</dbReference>
<evidence type="ECO:0000256" key="1">
    <source>
        <dbReference type="ARBA" id="ARBA00022659"/>
    </source>
</evidence>
<keyword evidence="6 11" id="KW-0720">Serine protease</keyword>
<keyword evidence="4 11" id="KW-0378">Hydrolase</keyword>
<gene>
    <name evidence="16" type="ORF">O3P69_001823</name>
</gene>
<evidence type="ECO:0000313" key="17">
    <source>
        <dbReference type="Proteomes" id="UP001487740"/>
    </source>
</evidence>
<evidence type="ECO:0000256" key="12">
    <source>
        <dbReference type="SAM" id="MobiDB-lite"/>
    </source>
</evidence>
<keyword evidence="2 11" id="KW-0645">Protease</keyword>
<dbReference type="InterPro" id="IPR033116">
    <property type="entry name" value="TRYPSIN_SER"/>
</dbReference>
<feature type="region of interest" description="Disordered" evidence="12">
    <location>
        <begin position="190"/>
        <end position="221"/>
    </location>
</feature>
<keyword evidence="5" id="KW-0353">Hemolymph clotting</keyword>
<comment type="caution">
    <text evidence="16">The sequence shown here is derived from an EMBL/GenBank/DDBJ whole genome shotgun (WGS) entry which is preliminary data.</text>
</comment>
<reference evidence="16 17" key="1">
    <citation type="submission" date="2023-03" db="EMBL/GenBank/DDBJ databases">
        <title>High-quality genome of Scylla paramamosain provides insights in environmental adaptation.</title>
        <authorList>
            <person name="Zhang L."/>
        </authorList>
    </citation>
    <scope>NUCLEOTIDE SEQUENCE [LARGE SCALE GENOMIC DNA]</scope>
    <source>
        <strain evidence="16">LZ_2023a</strain>
        <tissue evidence="16">Muscle</tissue>
    </source>
</reference>
<evidence type="ECO:0000256" key="3">
    <source>
        <dbReference type="ARBA" id="ARBA00022729"/>
    </source>
</evidence>
<dbReference type="Pfam" id="PF00089">
    <property type="entry name" value="Trypsin"/>
    <property type="match status" value="1"/>
</dbReference>
<evidence type="ECO:0000256" key="11">
    <source>
        <dbReference type="RuleBase" id="RU363034"/>
    </source>
</evidence>
<evidence type="ECO:0000256" key="6">
    <source>
        <dbReference type="ARBA" id="ARBA00022825"/>
    </source>
</evidence>
<evidence type="ECO:0000259" key="15">
    <source>
        <dbReference type="PROSITE" id="PS50240"/>
    </source>
</evidence>
<feature type="domain" description="Peptidase S1" evidence="15">
    <location>
        <begin position="234"/>
        <end position="475"/>
    </location>
</feature>
<dbReference type="FunFam" id="2.40.10.10:FF:000120">
    <property type="entry name" value="Putative serine protease"/>
    <property type="match status" value="1"/>
</dbReference>
<dbReference type="CDD" id="cd00190">
    <property type="entry name" value="Tryp_SPc"/>
    <property type="match status" value="1"/>
</dbReference>
<dbReference type="Gene3D" id="2.60.120.290">
    <property type="entry name" value="Spermadhesin, CUB domain"/>
    <property type="match status" value="1"/>
</dbReference>
<evidence type="ECO:0000256" key="10">
    <source>
        <dbReference type="PROSITE-ProRule" id="PRU00059"/>
    </source>
</evidence>
<keyword evidence="1" id="KW-0768">Sushi</keyword>
<feature type="compositionally biased region" description="Low complexity" evidence="12">
    <location>
        <begin position="195"/>
        <end position="216"/>
    </location>
</feature>
<dbReference type="Proteomes" id="UP001487740">
    <property type="component" value="Unassembled WGS sequence"/>
</dbReference>
<dbReference type="InterPro" id="IPR043504">
    <property type="entry name" value="Peptidase_S1_PA_chymotrypsin"/>
</dbReference>
<dbReference type="InterPro" id="IPR001254">
    <property type="entry name" value="Trypsin_dom"/>
</dbReference>
<dbReference type="SUPFAM" id="SSF50494">
    <property type="entry name" value="Trypsin-like serine proteases"/>
    <property type="match status" value="1"/>
</dbReference>
<dbReference type="PRINTS" id="PR00722">
    <property type="entry name" value="CHYMOTRYPSIN"/>
</dbReference>
<evidence type="ECO:0000259" key="14">
    <source>
        <dbReference type="PROSITE" id="PS01180"/>
    </source>
</evidence>
<keyword evidence="17" id="KW-1185">Reference proteome</keyword>
<organism evidence="16 17">
    <name type="scientific">Scylla paramamosain</name>
    <name type="common">Mud crab</name>
    <dbReference type="NCBI Taxonomy" id="85552"/>
    <lineage>
        <taxon>Eukaryota</taxon>
        <taxon>Metazoa</taxon>
        <taxon>Ecdysozoa</taxon>
        <taxon>Arthropoda</taxon>
        <taxon>Crustacea</taxon>
        <taxon>Multicrustacea</taxon>
        <taxon>Malacostraca</taxon>
        <taxon>Eumalacostraca</taxon>
        <taxon>Eucarida</taxon>
        <taxon>Decapoda</taxon>
        <taxon>Pleocyemata</taxon>
        <taxon>Brachyura</taxon>
        <taxon>Eubrachyura</taxon>
        <taxon>Portunoidea</taxon>
        <taxon>Portunidae</taxon>
        <taxon>Portuninae</taxon>
        <taxon>Scylla</taxon>
    </lineage>
</organism>
<dbReference type="GO" id="GO:0042381">
    <property type="term" value="P:hemolymph coagulation"/>
    <property type="evidence" value="ECO:0007669"/>
    <property type="project" value="UniProtKB-KW"/>
</dbReference>
<dbReference type="EC" id="3.4.21.84" evidence="9"/>
<evidence type="ECO:0000256" key="13">
    <source>
        <dbReference type="SAM" id="SignalP"/>
    </source>
</evidence>
<dbReference type="SUPFAM" id="SSF49854">
    <property type="entry name" value="Spermadhesin, CUB domain"/>
    <property type="match status" value="1"/>
</dbReference>
<dbReference type="PROSITE" id="PS00134">
    <property type="entry name" value="TRYPSIN_HIS"/>
    <property type="match status" value="1"/>
</dbReference>
<feature type="chain" id="PRO_5043452271" description="limulus clotting factor C" evidence="13">
    <location>
        <begin position="20"/>
        <end position="481"/>
    </location>
</feature>
<feature type="signal peptide" evidence="13">
    <location>
        <begin position="1"/>
        <end position="19"/>
    </location>
</feature>
<dbReference type="InterPro" id="IPR035914">
    <property type="entry name" value="Sperma_CUB_dom_sf"/>
</dbReference>
<dbReference type="PANTHER" id="PTHR24252:SF7">
    <property type="entry name" value="HYALIN"/>
    <property type="match status" value="1"/>
</dbReference>
<dbReference type="GO" id="GO:0004252">
    <property type="term" value="F:serine-type endopeptidase activity"/>
    <property type="evidence" value="ECO:0007669"/>
    <property type="project" value="InterPro"/>
</dbReference>
<dbReference type="SMART" id="SM00020">
    <property type="entry name" value="Tryp_SPc"/>
    <property type="match status" value="1"/>
</dbReference>
<dbReference type="InterPro" id="IPR009003">
    <property type="entry name" value="Peptidase_S1_PA"/>
</dbReference>
<evidence type="ECO:0000256" key="9">
    <source>
        <dbReference type="ARBA" id="ARBA00066707"/>
    </source>
</evidence>
<name>A0AAW0UZK0_SCYPA</name>
<comment type="caution">
    <text evidence="10">Lacks conserved residue(s) required for the propagation of feature annotation.</text>
</comment>
<sequence length="481" mass="53156">MRPLAVSCLFLLISAGTHLRTQQITDSRTEIENLEPVRTPSVFKRGRSAYASEPTRNVLSSVSGLALEEILKASKCGGKLVVDDEVTLRSPGYPNSYRNRAKCIWKVAANDGTSKLEMYCSTFDVQASQKCKKDRLTVMQGKKELKRFCGEGPKSFSSDSSELEIVFKSNRWVSKNGFECTVRKVNQDTSEGYWTNTQPPTTNKPTNKPETTKAPTQPTGDGKCECGVPNLNRIVGGNTVNPAHKYPWHVGLKKRNHLSYWCGGTIINNKYALTAAHCFFNKQGERESDEGLVVGVADHDMTTTSDDASGVTRLVNVKKVILHSKYDPKGYDYDMALLQLEETLDLSKNKELRAVCLPKDDSKNYAGMKGIASGWGRLVTDGDQPDKLKEVVLPILDAKCWNYQISERILCAADQEGKKDTCQGDSGGPLYVQESSKFVQVGVTSFGFGNCAEKGKPGAYARVSKFLDWIKENTADATYCQ</sequence>
<dbReference type="Pfam" id="PF00431">
    <property type="entry name" value="CUB"/>
    <property type="match status" value="1"/>
</dbReference>
<dbReference type="PANTHER" id="PTHR24252">
    <property type="entry name" value="ACROSIN-RELATED"/>
    <property type="match status" value="1"/>
</dbReference>
<evidence type="ECO:0000313" key="16">
    <source>
        <dbReference type="EMBL" id="KAK8405523.1"/>
    </source>
</evidence>
<protein>
    <recommendedName>
        <fullName evidence="9">limulus clotting factor C</fullName>
        <ecNumber evidence="9">3.4.21.84</ecNumber>
    </recommendedName>
</protein>
<proteinExistence type="predicted"/>
<dbReference type="InterPro" id="IPR000859">
    <property type="entry name" value="CUB_dom"/>
</dbReference>
<evidence type="ECO:0000256" key="5">
    <source>
        <dbReference type="ARBA" id="ARBA00022820"/>
    </source>
</evidence>
<dbReference type="SMART" id="SM00042">
    <property type="entry name" value="CUB"/>
    <property type="match status" value="1"/>
</dbReference>
<dbReference type="CDD" id="cd00041">
    <property type="entry name" value="CUB"/>
    <property type="match status" value="1"/>
</dbReference>
<dbReference type="AlphaFoldDB" id="A0AAW0UZK0"/>
<dbReference type="Gene3D" id="2.40.10.10">
    <property type="entry name" value="Trypsin-like serine proteases"/>
    <property type="match status" value="1"/>
</dbReference>